<gene>
    <name evidence="3" type="ORF">SEMRO_968_G226020.1</name>
</gene>
<feature type="region of interest" description="Disordered" evidence="1">
    <location>
        <begin position="1"/>
        <end position="23"/>
    </location>
</feature>
<dbReference type="AlphaFoldDB" id="A0A9N8HKS4"/>
<keyword evidence="2" id="KW-0472">Membrane</keyword>
<keyword evidence="2" id="KW-0812">Transmembrane</keyword>
<dbReference type="EMBL" id="CAICTM010000966">
    <property type="protein sequence ID" value="CAB9518858.1"/>
    <property type="molecule type" value="Genomic_DNA"/>
</dbReference>
<feature type="compositionally biased region" description="Basic residues" evidence="1">
    <location>
        <begin position="1"/>
        <end position="10"/>
    </location>
</feature>
<evidence type="ECO:0000313" key="3">
    <source>
        <dbReference type="EMBL" id="CAB9518858.1"/>
    </source>
</evidence>
<name>A0A9N8HKS4_9STRA</name>
<evidence type="ECO:0000256" key="1">
    <source>
        <dbReference type="SAM" id="MobiDB-lite"/>
    </source>
</evidence>
<dbReference type="OrthoDB" id="40970at2759"/>
<keyword evidence="4" id="KW-1185">Reference proteome</keyword>
<organism evidence="3 4">
    <name type="scientific">Seminavis robusta</name>
    <dbReference type="NCBI Taxonomy" id="568900"/>
    <lineage>
        <taxon>Eukaryota</taxon>
        <taxon>Sar</taxon>
        <taxon>Stramenopiles</taxon>
        <taxon>Ochrophyta</taxon>
        <taxon>Bacillariophyta</taxon>
        <taxon>Bacillariophyceae</taxon>
        <taxon>Bacillariophycidae</taxon>
        <taxon>Naviculales</taxon>
        <taxon>Naviculaceae</taxon>
        <taxon>Seminavis</taxon>
    </lineage>
</organism>
<feature type="transmembrane region" description="Helical" evidence="2">
    <location>
        <begin position="27"/>
        <end position="48"/>
    </location>
</feature>
<reference evidence="3" key="1">
    <citation type="submission" date="2020-06" db="EMBL/GenBank/DDBJ databases">
        <authorList>
            <consortium name="Plant Systems Biology data submission"/>
        </authorList>
    </citation>
    <scope>NUCLEOTIDE SEQUENCE</scope>
    <source>
        <strain evidence="3">D6</strain>
    </source>
</reference>
<accession>A0A9N8HKS4</accession>
<sequence length="442" mass="50134">MIKLTSRKKGTIPQMGHSSSSASSPPWLRYVIGFLVLLVSMGLIFYSLSYDLCLFDHRDGLLMSSAGTTRTTQQEAAKEVPYNAFANPKLNNPLQNSTHATVMGMAFNYGVSTFKSFVGSLRRTGYQGHIILAISDVPEPGVEDYLRQQNVVMKKLKIVDCQKDIEDLKEKEKQGKKKKKKKLGKKTEAMTCAHPHNDLKIRWGRFALMKDWLEECTTCTGSVLVADVRDTYFQRDPFGPEAPPVTGLQVFEEHRKQRTTHWLVQVPVEKCKKTKIFDEVMLCSGTTIGTRHAMLRYLGDMAAEMRVWMKNPDCCCSGLKGDDQSIHNWLFYSGGLPYAKAEPNRMGLVNTVGVQGTIIGHWKRKKLAKQNNIGDGSADELPYTSKNEEEKGRWLGEEYDQTDEQGYFLDFNGERSFIVHQFDRYGRPVDRWLVEHGPLKGL</sequence>
<keyword evidence="2" id="KW-1133">Transmembrane helix</keyword>
<evidence type="ECO:0000256" key="2">
    <source>
        <dbReference type="SAM" id="Phobius"/>
    </source>
</evidence>
<evidence type="ECO:0000313" key="4">
    <source>
        <dbReference type="Proteomes" id="UP001153069"/>
    </source>
</evidence>
<proteinExistence type="predicted"/>
<dbReference type="Proteomes" id="UP001153069">
    <property type="component" value="Unassembled WGS sequence"/>
</dbReference>
<comment type="caution">
    <text evidence="3">The sequence shown here is derived from an EMBL/GenBank/DDBJ whole genome shotgun (WGS) entry which is preliminary data.</text>
</comment>
<protein>
    <submittedName>
        <fullName evidence="3">Uncharacterized protein</fullName>
    </submittedName>
</protein>